<feature type="compositionally biased region" description="Polar residues" evidence="1">
    <location>
        <begin position="30"/>
        <end position="39"/>
    </location>
</feature>
<evidence type="ECO:0000313" key="2">
    <source>
        <dbReference type="EMBL" id="KAK4087556.1"/>
    </source>
</evidence>
<sequence length="194" mass="21276">MTPYFTGLAHSPSDLSLPWTCARARRNYSPDGQTQTGGPSIQPLPPCPLLSVPARARPPGVPRLSARNAGEPRSRMDGRRQLVKESTRPRRRCASCGSSHLPFLLRFCRYSAGTQFTYCTLPVGHVSVLLARPVVLCPRHRSPGVALGNPESPHANEKSAARHMLPQGLRFPLGARSNRPIHGQNRKDAGRPWP</sequence>
<gene>
    <name evidence="2" type="ORF">Purlil1_8146</name>
</gene>
<dbReference type="EMBL" id="JAWRVI010000031">
    <property type="protein sequence ID" value="KAK4087556.1"/>
    <property type="molecule type" value="Genomic_DNA"/>
</dbReference>
<feature type="region of interest" description="Disordered" evidence="1">
    <location>
        <begin position="171"/>
        <end position="194"/>
    </location>
</feature>
<feature type="compositionally biased region" description="Basic and acidic residues" evidence="1">
    <location>
        <begin position="185"/>
        <end position="194"/>
    </location>
</feature>
<name>A0ABR0BUR7_PURLI</name>
<evidence type="ECO:0000313" key="3">
    <source>
        <dbReference type="Proteomes" id="UP001287286"/>
    </source>
</evidence>
<proteinExistence type="predicted"/>
<accession>A0ABR0BUR7</accession>
<keyword evidence="3" id="KW-1185">Reference proteome</keyword>
<feature type="region of interest" description="Disordered" evidence="1">
    <location>
        <begin position="26"/>
        <end position="95"/>
    </location>
</feature>
<protein>
    <submittedName>
        <fullName evidence="2">Uncharacterized protein</fullName>
    </submittedName>
</protein>
<dbReference type="Proteomes" id="UP001287286">
    <property type="component" value="Unassembled WGS sequence"/>
</dbReference>
<evidence type="ECO:0000256" key="1">
    <source>
        <dbReference type="SAM" id="MobiDB-lite"/>
    </source>
</evidence>
<comment type="caution">
    <text evidence="2">The sequence shown here is derived from an EMBL/GenBank/DDBJ whole genome shotgun (WGS) entry which is preliminary data.</text>
</comment>
<reference evidence="2 3" key="1">
    <citation type="journal article" date="2024" name="Microbiol. Resour. Announc.">
        <title>Genome annotations for the ascomycete fungi Trichoderma harzianum, Trichoderma aggressivum, and Purpureocillium lilacinum.</title>
        <authorList>
            <person name="Beijen E.P.W."/>
            <person name="Ohm R.A."/>
        </authorList>
    </citation>
    <scope>NUCLEOTIDE SEQUENCE [LARGE SCALE GENOMIC DNA]</scope>
    <source>
        <strain evidence="2 3">CBS 150709</strain>
    </source>
</reference>
<organism evidence="2 3">
    <name type="scientific">Purpureocillium lilacinum</name>
    <name type="common">Paecilomyces lilacinus</name>
    <dbReference type="NCBI Taxonomy" id="33203"/>
    <lineage>
        <taxon>Eukaryota</taxon>
        <taxon>Fungi</taxon>
        <taxon>Dikarya</taxon>
        <taxon>Ascomycota</taxon>
        <taxon>Pezizomycotina</taxon>
        <taxon>Sordariomycetes</taxon>
        <taxon>Hypocreomycetidae</taxon>
        <taxon>Hypocreales</taxon>
        <taxon>Ophiocordycipitaceae</taxon>
        <taxon>Purpureocillium</taxon>
    </lineage>
</organism>
<feature type="compositionally biased region" description="Basic and acidic residues" evidence="1">
    <location>
        <begin position="70"/>
        <end position="88"/>
    </location>
</feature>